<feature type="domain" description="Asparagine synthetase" evidence="4">
    <location>
        <begin position="231"/>
        <end position="483"/>
    </location>
</feature>
<comment type="caution">
    <text evidence="5">The sequence shown here is derived from an EMBL/GenBank/DDBJ whole genome shotgun (WGS) entry which is preliminary data.</text>
</comment>
<comment type="pathway">
    <text evidence="1">Amino-acid biosynthesis; L-asparagine biosynthesis; L-asparagine from L-aspartate (L-Gln route): step 1/1.</text>
</comment>
<evidence type="ECO:0000313" key="5">
    <source>
        <dbReference type="EMBL" id="MBB6479252.1"/>
    </source>
</evidence>
<dbReference type="InterPro" id="IPR029055">
    <property type="entry name" value="Ntn_hydrolases_N"/>
</dbReference>
<dbReference type="GO" id="GO:0004066">
    <property type="term" value="F:asparagine synthase (glutamine-hydrolyzing) activity"/>
    <property type="evidence" value="ECO:0007669"/>
    <property type="project" value="UniProtKB-EC"/>
</dbReference>
<comment type="catalytic activity">
    <reaction evidence="3">
        <text>L-aspartate + L-glutamine + ATP + H2O = L-asparagine + L-glutamate + AMP + diphosphate + H(+)</text>
        <dbReference type="Rhea" id="RHEA:12228"/>
        <dbReference type="ChEBI" id="CHEBI:15377"/>
        <dbReference type="ChEBI" id="CHEBI:15378"/>
        <dbReference type="ChEBI" id="CHEBI:29985"/>
        <dbReference type="ChEBI" id="CHEBI:29991"/>
        <dbReference type="ChEBI" id="CHEBI:30616"/>
        <dbReference type="ChEBI" id="CHEBI:33019"/>
        <dbReference type="ChEBI" id="CHEBI:58048"/>
        <dbReference type="ChEBI" id="CHEBI:58359"/>
        <dbReference type="ChEBI" id="CHEBI:456215"/>
        <dbReference type="EC" id="6.3.5.4"/>
    </reaction>
</comment>
<dbReference type="PANTHER" id="PTHR43284:SF1">
    <property type="entry name" value="ASPARAGINE SYNTHETASE"/>
    <property type="match status" value="1"/>
</dbReference>
<evidence type="ECO:0000313" key="6">
    <source>
        <dbReference type="Proteomes" id="UP000587760"/>
    </source>
</evidence>
<accession>A0A841R9X5</accession>
<keyword evidence="6" id="KW-1185">Reference proteome</keyword>
<dbReference type="SUPFAM" id="SSF52402">
    <property type="entry name" value="Adenine nucleotide alpha hydrolases-like"/>
    <property type="match status" value="1"/>
</dbReference>
<dbReference type="AlphaFoldDB" id="A0A841R9X5"/>
<evidence type="ECO:0000256" key="2">
    <source>
        <dbReference type="ARBA" id="ARBA00012737"/>
    </source>
</evidence>
<dbReference type="Pfam" id="PF00733">
    <property type="entry name" value="Asn_synthase"/>
    <property type="match status" value="1"/>
</dbReference>
<protein>
    <recommendedName>
        <fullName evidence="2">asparagine synthase (glutamine-hydrolyzing)</fullName>
        <ecNumber evidence="2">6.3.5.4</ecNumber>
    </recommendedName>
</protein>
<reference evidence="5 6" key="1">
    <citation type="submission" date="2020-08" db="EMBL/GenBank/DDBJ databases">
        <title>Genomic Encyclopedia of Type Strains, Phase IV (KMG-IV): sequencing the most valuable type-strain genomes for metagenomic binning, comparative biology and taxonomic classification.</title>
        <authorList>
            <person name="Goeker M."/>
        </authorList>
    </citation>
    <scope>NUCLEOTIDE SEQUENCE [LARGE SCALE GENOMIC DNA]</scope>
    <source>
        <strain evidence="5 6">DSM 2461</strain>
    </source>
</reference>
<dbReference type="SUPFAM" id="SSF56235">
    <property type="entry name" value="N-terminal nucleophile aminohydrolases (Ntn hydrolases)"/>
    <property type="match status" value="1"/>
</dbReference>
<dbReference type="InterPro" id="IPR001962">
    <property type="entry name" value="Asn_synthase"/>
</dbReference>
<dbReference type="Proteomes" id="UP000587760">
    <property type="component" value="Unassembled WGS sequence"/>
</dbReference>
<proteinExistence type="predicted"/>
<dbReference type="InterPro" id="IPR014729">
    <property type="entry name" value="Rossmann-like_a/b/a_fold"/>
</dbReference>
<dbReference type="GO" id="GO:0006529">
    <property type="term" value="P:asparagine biosynthetic process"/>
    <property type="evidence" value="ECO:0007669"/>
    <property type="project" value="InterPro"/>
</dbReference>
<name>A0A841R9X5_9SPIO</name>
<evidence type="ECO:0000259" key="4">
    <source>
        <dbReference type="Pfam" id="PF00733"/>
    </source>
</evidence>
<dbReference type="EMBL" id="JACHGJ010000001">
    <property type="protein sequence ID" value="MBB6479252.1"/>
    <property type="molecule type" value="Genomic_DNA"/>
</dbReference>
<evidence type="ECO:0000256" key="1">
    <source>
        <dbReference type="ARBA" id="ARBA00005187"/>
    </source>
</evidence>
<dbReference type="InterPro" id="IPR051786">
    <property type="entry name" value="ASN_synthetase/amidase"/>
</dbReference>
<gene>
    <name evidence="5" type="ORF">HNR50_000885</name>
</gene>
<dbReference type="PANTHER" id="PTHR43284">
    <property type="entry name" value="ASPARAGINE SYNTHETASE (GLUTAMINE-HYDROLYZING)"/>
    <property type="match status" value="1"/>
</dbReference>
<dbReference type="RefSeq" id="WP_184744264.1">
    <property type="nucleotide sequence ID" value="NZ_JACHGJ010000001.1"/>
</dbReference>
<evidence type="ECO:0000256" key="3">
    <source>
        <dbReference type="ARBA" id="ARBA00048741"/>
    </source>
</evidence>
<sequence length="599" mass="67399">MTIKPVSITRNITDNSRGFLAKINWENETLVEIIINESTKGHQATYYEHESGDLLLICIGHLYSINAKSFSINESLELLAKIYKSDDLDTLNSAIGGGIFTLLIIDKLLNKIIALTDFLACMPLFHQEINNGYLLGTNQFDFPESDNPSLIACGEYLSYGYLPFHESLFAKVHRIGPGQIIKINCADSGIVIVSEKKYPKYPPQEKRIANEDEAIMQLDTLLSKFFSRLGNEPIAAGLSGGYDSRLIAAYCRKKAIHLVTYDNPKTKEACYARQVADILGLQTEVFNIPGDAPSRFSDDFFYGMGTIDSLESSHVFGNLNILIKDKPSYIIDGHIGDVVFGGGFYSKLKSDSEPLWKYLIGIDKYQSAKKENVVYLKKLSSGYGRKIDGLKKELANQVDEYGNKVLFSLIENLKENCHSHSDIVEILLQVFRGAALASGGPVTFLRRTPTLCPFYDKEIFFTCMSIDKSLRAGDRLYNAFYRHIFPELTDIPKENTRGTASQGVIFYRMTHLKNALLRKVVRYLPNMMQKGGGVGGDIDDFLDQYLNNETNVKFFKSILANTSISIKEIKSHLLDFTTIEDNKALYLRYISLAFLLKKQ</sequence>
<dbReference type="EC" id="6.3.5.4" evidence="2"/>
<organism evidence="5 6">
    <name type="scientific">Spirochaeta isovalerica</name>
    <dbReference type="NCBI Taxonomy" id="150"/>
    <lineage>
        <taxon>Bacteria</taxon>
        <taxon>Pseudomonadati</taxon>
        <taxon>Spirochaetota</taxon>
        <taxon>Spirochaetia</taxon>
        <taxon>Spirochaetales</taxon>
        <taxon>Spirochaetaceae</taxon>
        <taxon>Spirochaeta</taxon>
    </lineage>
</organism>
<dbReference type="Gene3D" id="3.40.50.620">
    <property type="entry name" value="HUPs"/>
    <property type="match status" value="1"/>
</dbReference>